<dbReference type="OMA" id="CRMWDST"/>
<evidence type="ECO:0000256" key="2">
    <source>
        <dbReference type="ARBA" id="ARBA00022737"/>
    </source>
</evidence>
<keyword evidence="6" id="KW-1185">Reference proteome</keyword>
<dbReference type="InterPro" id="IPR024977">
    <property type="entry name" value="Apc4-like_WD40_dom"/>
</dbReference>
<dbReference type="PROSITE" id="PS50082">
    <property type="entry name" value="WD_REPEATS_2"/>
    <property type="match status" value="4"/>
</dbReference>
<keyword evidence="1 3" id="KW-0853">WD repeat</keyword>
<dbReference type="InterPro" id="IPR001680">
    <property type="entry name" value="WD40_rpt"/>
</dbReference>
<dbReference type="CDD" id="cd00200">
    <property type="entry name" value="WD40"/>
    <property type="match status" value="1"/>
</dbReference>
<dbReference type="Gene3D" id="2.130.10.10">
    <property type="entry name" value="YVTN repeat-like/Quinoprotein amine dehydrogenase"/>
    <property type="match status" value="1"/>
</dbReference>
<protein>
    <recommendedName>
        <fullName evidence="4">Anaphase-promoting complex subunit 4-like WD40 domain-containing protein</fullName>
    </recommendedName>
</protein>
<evidence type="ECO:0000256" key="1">
    <source>
        <dbReference type="ARBA" id="ARBA00022574"/>
    </source>
</evidence>
<dbReference type="InterPro" id="IPR036322">
    <property type="entry name" value="WD40_repeat_dom_sf"/>
</dbReference>
<dbReference type="AlphaFoldDB" id="G8BXP5"/>
<dbReference type="EMBL" id="HE612864">
    <property type="protein sequence ID" value="CCE64673.1"/>
    <property type="molecule type" value="Genomic_DNA"/>
</dbReference>
<dbReference type="eggNOG" id="KOG0266">
    <property type="taxonomic scope" value="Eukaryota"/>
</dbReference>
<dbReference type="STRING" id="1071381.G8BXP5"/>
<dbReference type="HOGENOM" id="CLU_000288_57_1_1"/>
<evidence type="ECO:0000256" key="3">
    <source>
        <dbReference type="PROSITE-ProRule" id="PRU00221"/>
    </source>
</evidence>
<feature type="domain" description="Anaphase-promoting complex subunit 4-like WD40" evidence="4">
    <location>
        <begin position="194"/>
        <end position="242"/>
    </location>
</feature>
<dbReference type="PANTHER" id="PTHR22847">
    <property type="entry name" value="WD40 REPEAT PROTEIN"/>
    <property type="match status" value="1"/>
</dbReference>
<feature type="repeat" description="WD" evidence="3">
    <location>
        <begin position="145"/>
        <end position="187"/>
    </location>
</feature>
<name>G8BXP5_TETPH</name>
<dbReference type="PROSITE" id="PS50294">
    <property type="entry name" value="WD_REPEATS_REGION"/>
    <property type="match status" value="1"/>
</dbReference>
<proteinExistence type="predicted"/>
<dbReference type="GO" id="GO:0048188">
    <property type="term" value="C:Set1C/COMPASS complex"/>
    <property type="evidence" value="ECO:0007669"/>
    <property type="project" value="TreeGrafter"/>
</dbReference>
<feature type="repeat" description="WD" evidence="3">
    <location>
        <begin position="203"/>
        <end position="228"/>
    </location>
</feature>
<gene>
    <name evidence="5" type="primary">TPHA0I01690</name>
    <name evidence="5" type="ordered locus">TPHA_0I01690</name>
</gene>
<organism evidence="5 6">
    <name type="scientific">Tetrapisispora phaffii (strain ATCC 24235 / CBS 4417 / NBRC 1672 / NRRL Y-8282 / UCD 70-5)</name>
    <name type="common">Yeast</name>
    <name type="synonym">Fabospora phaffii</name>
    <dbReference type="NCBI Taxonomy" id="1071381"/>
    <lineage>
        <taxon>Eukaryota</taxon>
        <taxon>Fungi</taxon>
        <taxon>Dikarya</taxon>
        <taxon>Ascomycota</taxon>
        <taxon>Saccharomycotina</taxon>
        <taxon>Saccharomycetes</taxon>
        <taxon>Saccharomycetales</taxon>
        <taxon>Saccharomycetaceae</taxon>
        <taxon>Tetrapisispora</taxon>
    </lineage>
</organism>
<dbReference type="RefSeq" id="XP_003687107.1">
    <property type="nucleotide sequence ID" value="XM_003687059.1"/>
</dbReference>
<dbReference type="InterPro" id="IPR015943">
    <property type="entry name" value="WD40/YVTN_repeat-like_dom_sf"/>
</dbReference>
<dbReference type="KEGG" id="tpf:TPHA_0I01690"/>
<accession>G8BXP5</accession>
<evidence type="ECO:0000313" key="5">
    <source>
        <dbReference type="EMBL" id="CCE64673.1"/>
    </source>
</evidence>
<dbReference type="PANTHER" id="PTHR22847:SF637">
    <property type="entry name" value="WD REPEAT DOMAIN 5B"/>
    <property type="match status" value="1"/>
</dbReference>
<dbReference type="Proteomes" id="UP000005666">
    <property type="component" value="Chromosome 9"/>
</dbReference>
<feature type="repeat" description="WD" evidence="3">
    <location>
        <begin position="62"/>
        <end position="92"/>
    </location>
</feature>
<dbReference type="Pfam" id="PF00400">
    <property type="entry name" value="WD40"/>
    <property type="match status" value="1"/>
</dbReference>
<dbReference type="Pfam" id="PF12894">
    <property type="entry name" value="ANAPC4_WD40"/>
    <property type="match status" value="2"/>
</dbReference>
<evidence type="ECO:0000313" key="6">
    <source>
        <dbReference type="Proteomes" id="UP000005666"/>
    </source>
</evidence>
<dbReference type="SUPFAM" id="SSF50978">
    <property type="entry name" value="WD40 repeat-like"/>
    <property type="match status" value="1"/>
</dbReference>
<keyword evidence="2" id="KW-0677">Repeat</keyword>
<feature type="repeat" description="WD" evidence="3">
    <location>
        <begin position="103"/>
        <end position="144"/>
    </location>
</feature>
<reference evidence="5 6" key="1">
    <citation type="journal article" date="2011" name="Proc. Natl. Acad. Sci. U.S.A.">
        <title>Evolutionary erosion of yeast sex chromosomes by mating-type switching accidents.</title>
        <authorList>
            <person name="Gordon J.L."/>
            <person name="Armisen D."/>
            <person name="Proux-Wera E."/>
            <person name="Oheigeartaigh S.S."/>
            <person name="Byrne K.P."/>
            <person name="Wolfe K.H."/>
        </authorList>
    </citation>
    <scope>NUCLEOTIDE SEQUENCE [LARGE SCALE GENOMIC DNA]</scope>
    <source>
        <strain evidence="6">ATCC 24235 / CBS 4417 / NBRC 1672 / NRRL Y-8282 / UCD 70-5</strain>
    </source>
</reference>
<dbReference type="GeneID" id="11534524"/>
<dbReference type="SMART" id="SM00320">
    <property type="entry name" value="WD40"/>
    <property type="match status" value="7"/>
</dbReference>
<evidence type="ECO:0000259" key="4">
    <source>
        <dbReference type="Pfam" id="PF12894"/>
    </source>
</evidence>
<feature type="domain" description="Anaphase-promoting complex subunit 4-like WD40" evidence="4">
    <location>
        <begin position="73"/>
        <end position="155"/>
    </location>
</feature>
<dbReference type="OrthoDB" id="674604at2759"/>
<dbReference type="GO" id="GO:0042393">
    <property type="term" value="F:histone binding"/>
    <property type="evidence" value="ECO:0007669"/>
    <property type="project" value="TreeGrafter"/>
</dbReference>
<sequence length="340" mass="37740">MLRLLRNIALASPGSGGQVTSVKFSPNGELVAVCKSTVIELFELASIEQHDEVVPVPFKTVLTSHIKPISEICWSPDGQCIASGSDDFTVEITHLQFGQIYRLVSHTAPVVSLCFNVKGNLLCSSSMDESIKIWDTLNGVLLRTISAHSGAVVSIDMPQLDSSIISSGSFDGLIRIFDTASGHCLKTLTYDKDWKIDTGVVAIANVRWSKNGKFLLVKSLDGIVKIWDCIRGYVVRTFKIDQSDDQEANGASHSTDAYRMRYAFGMDFLYPENDHSPIVISGYENGDIYLWDSSNKKLLQLIKANEFKYSSSPIIDINTHQNYVCTVTMDGECLFWKWES</sequence>